<keyword evidence="2" id="KW-1185">Reference proteome</keyword>
<evidence type="ECO:0000313" key="2">
    <source>
        <dbReference type="Proteomes" id="UP001611383"/>
    </source>
</evidence>
<protein>
    <submittedName>
        <fullName evidence="1">Uncharacterized protein</fullName>
    </submittedName>
</protein>
<sequence length="152" mass="17523">MISFDDSLWPLLLVSFEGESSDEEFTYHLQRMDEYLQRQEKYVCIYDATKMKSSPMSHRQLQVEWLQKNDAALRQWMLGTGFVITSPLARLAMTVISTLNKPPCPNTSVATLQQALTWAADRFRDEGHPLPSVRIRTHYGLVHPPTKRATIK</sequence>
<accession>A0ABY9WQN9</accession>
<reference evidence="1 2" key="1">
    <citation type="submission" date="2019-08" db="EMBL/GenBank/DDBJ databases">
        <title>Archangium and Cystobacter genomes.</title>
        <authorList>
            <person name="Chen I.-C.K."/>
            <person name="Wielgoss S."/>
        </authorList>
    </citation>
    <scope>NUCLEOTIDE SEQUENCE [LARGE SCALE GENOMIC DNA]</scope>
    <source>
        <strain evidence="1 2">Cbm 6</strain>
    </source>
</reference>
<gene>
    <name evidence="1" type="ORF">F0U60_19875</name>
</gene>
<dbReference type="RefSeq" id="WP_395822261.1">
    <property type="nucleotide sequence ID" value="NZ_CP043494.1"/>
</dbReference>
<name>A0ABY9WQN9_9BACT</name>
<proteinExistence type="predicted"/>
<dbReference type="EMBL" id="CP043494">
    <property type="protein sequence ID" value="WNG46120.1"/>
    <property type="molecule type" value="Genomic_DNA"/>
</dbReference>
<organism evidence="1 2">
    <name type="scientific">Archangium minus</name>
    <dbReference type="NCBI Taxonomy" id="83450"/>
    <lineage>
        <taxon>Bacteria</taxon>
        <taxon>Pseudomonadati</taxon>
        <taxon>Myxococcota</taxon>
        <taxon>Myxococcia</taxon>
        <taxon>Myxococcales</taxon>
        <taxon>Cystobacterineae</taxon>
        <taxon>Archangiaceae</taxon>
        <taxon>Archangium</taxon>
    </lineage>
</organism>
<evidence type="ECO:0000313" key="1">
    <source>
        <dbReference type="EMBL" id="WNG46120.1"/>
    </source>
</evidence>
<dbReference type="Proteomes" id="UP001611383">
    <property type="component" value="Chromosome"/>
</dbReference>